<evidence type="ECO:0000313" key="2">
    <source>
        <dbReference type="Proteomes" id="UP000694005"/>
    </source>
</evidence>
<reference evidence="1 2" key="1">
    <citation type="submission" date="2021-07" db="EMBL/GenBank/DDBJ databases">
        <authorList>
            <consortium name="Genoscope - CEA"/>
            <person name="William W."/>
        </authorList>
    </citation>
    <scope>NUCLEOTIDE SEQUENCE [LARGE SCALE GENOMIC DNA]</scope>
</reference>
<accession>A0A8D9LQY7</accession>
<organism evidence="1 2">
    <name type="scientific">Brassica campestris</name>
    <name type="common">Field mustard</name>
    <dbReference type="NCBI Taxonomy" id="3711"/>
    <lineage>
        <taxon>Eukaryota</taxon>
        <taxon>Viridiplantae</taxon>
        <taxon>Streptophyta</taxon>
        <taxon>Embryophyta</taxon>
        <taxon>Tracheophyta</taxon>
        <taxon>Spermatophyta</taxon>
        <taxon>Magnoliopsida</taxon>
        <taxon>eudicotyledons</taxon>
        <taxon>Gunneridae</taxon>
        <taxon>Pentapetalae</taxon>
        <taxon>rosids</taxon>
        <taxon>malvids</taxon>
        <taxon>Brassicales</taxon>
        <taxon>Brassicaceae</taxon>
        <taxon>Brassiceae</taxon>
        <taxon>Brassica</taxon>
    </lineage>
</organism>
<name>A0A8D9LQY7_BRACM</name>
<dbReference type="EMBL" id="LS974619">
    <property type="protein sequence ID" value="CAG7883390.1"/>
    <property type="molecule type" value="Genomic_DNA"/>
</dbReference>
<gene>
    <name evidence="1" type="ORF">BRAPAZ1V2_A03P47330.2</name>
</gene>
<dbReference type="Proteomes" id="UP000694005">
    <property type="component" value="Chromosome A03"/>
</dbReference>
<dbReference type="Gramene" id="A03p47330.2_BraZ1">
    <property type="protein sequence ID" value="A03p47330.2_BraZ1.CDS"/>
    <property type="gene ID" value="A03g47330.2_BraZ1"/>
</dbReference>
<sequence>MVPKHAFNFWVANLDRLPVCSGDMGSCETEVGSSTYLLYLLASDDWVASPAEMVTKEKASQFNFYHIWREINDRKHGRPPSTPLAIFNMIDRVTKDILLARRRNKGCTTLLSLWFKYS</sequence>
<protein>
    <submittedName>
        <fullName evidence="1">Uncharacterized protein</fullName>
    </submittedName>
</protein>
<dbReference type="AlphaFoldDB" id="A0A8D9LQY7"/>
<evidence type="ECO:0000313" key="1">
    <source>
        <dbReference type="EMBL" id="CAG7883390.1"/>
    </source>
</evidence>
<proteinExistence type="predicted"/>